<dbReference type="PROSITE" id="PS50850">
    <property type="entry name" value="MFS"/>
    <property type="match status" value="1"/>
</dbReference>
<dbReference type="OrthoDB" id="9810941at2"/>
<dbReference type="Proteomes" id="UP000018458">
    <property type="component" value="Unassembled WGS sequence"/>
</dbReference>
<feature type="transmembrane region" description="Helical" evidence="5">
    <location>
        <begin position="196"/>
        <end position="216"/>
    </location>
</feature>
<dbReference type="Gene3D" id="1.20.1250.20">
    <property type="entry name" value="MFS general substrate transporter like domains"/>
    <property type="match status" value="2"/>
</dbReference>
<dbReference type="PANTHER" id="PTHR23514">
    <property type="entry name" value="BYPASS OF STOP CODON PROTEIN 6"/>
    <property type="match status" value="1"/>
</dbReference>
<dbReference type="RefSeq" id="WP_009142419.1">
    <property type="nucleotide sequence ID" value="NZ_GL830946.1"/>
</dbReference>
<keyword evidence="8" id="KW-1185">Reference proteome</keyword>
<dbReference type="InterPro" id="IPR020846">
    <property type="entry name" value="MFS_dom"/>
</dbReference>
<comment type="subcellular location">
    <subcellularLocation>
        <location evidence="1">Membrane</location>
        <topology evidence="1">Multi-pass membrane protein</topology>
    </subcellularLocation>
</comment>
<dbReference type="PANTHER" id="PTHR23514:SF13">
    <property type="entry name" value="INNER MEMBRANE PROTEIN YBJJ"/>
    <property type="match status" value="1"/>
</dbReference>
<feature type="transmembrane region" description="Helical" evidence="5">
    <location>
        <begin position="236"/>
        <end position="252"/>
    </location>
</feature>
<evidence type="ECO:0000256" key="5">
    <source>
        <dbReference type="SAM" id="Phobius"/>
    </source>
</evidence>
<dbReference type="InterPro" id="IPR036259">
    <property type="entry name" value="MFS_trans_sf"/>
</dbReference>
<evidence type="ECO:0000259" key="6">
    <source>
        <dbReference type="PROSITE" id="PS50850"/>
    </source>
</evidence>
<feature type="domain" description="Major facilitator superfamily (MFS) profile" evidence="6">
    <location>
        <begin position="10"/>
        <end position="380"/>
    </location>
</feature>
<dbReference type="HOGENOM" id="CLU_035309_1_0_6"/>
<keyword evidence="2 5" id="KW-0812">Transmembrane</keyword>
<evidence type="ECO:0000313" key="7">
    <source>
        <dbReference type="EMBL" id="EFY07926.1"/>
    </source>
</evidence>
<evidence type="ECO:0000256" key="2">
    <source>
        <dbReference type="ARBA" id="ARBA00022692"/>
    </source>
</evidence>
<dbReference type="GO" id="GO:0016020">
    <property type="term" value="C:membrane"/>
    <property type="evidence" value="ECO:0007669"/>
    <property type="project" value="UniProtKB-SubCell"/>
</dbReference>
<comment type="caution">
    <text evidence="7">The sequence shown here is derived from an EMBL/GenBank/DDBJ whole genome shotgun (WGS) entry which is preliminary data.</text>
</comment>
<feature type="transmembrane region" description="Helical" evidence="5">
    <location>
        <begin position="99"/>
        <end position="121"/>
    </location>
</feature>
<organism evidence="7 8">
    <name type="scientific">Succinatimonas hippei (strain DSM 22608 / JCM 16073 / KCTC 15190 / YIT 12066)</name>
    <dbReference type="NCBI Taxonomy" id="762983"/>
    <lineage>
        <taxon>Bacteria</taxon>
        <taxon>Pseudomonadati</taxon>
        <taxon>Pseudomonadota</taxon>
        <taxon>Gammaproteobacteria</taxon>
        <taxon>Aeromonadales</taxon>
        <taxon>Succinivibrionaceae</taxon>
        <taxon>Succinatimonas</taxon>
    </lineage>
</organism>
<dbReference type="SUPFAM" id="SSF103473">
    <property type="entry name" value="MFS general substrate transporter"/>
    <property type="match status" value="1"/>
</dbReference>
<dbReference type="Pfam" id="PF07690">
    <property type="entry name" value="MFS_1"/>
    <property type="match status" value="1"/>
</dbReference>
<evidence type="ECO:0000313" key="8">
    <source>
        <dbReference type="Proteomes" id="UP000018458"/>
    </source>
</evidence>
<dbReference type="GO" id="GO:0022857">
    <property type="term" value="F:transmembrane transporter activity"/>
    <property type="evidence" value="ECO:0007669"/>
    <property type="project" value="InterPro"/>
</dbReference>
<keyword evidence="3 5" id="KW-1133">Transmembrane helix</keyword>
<feature type="transmembrane region" description="Helical" evidence="5">
    <location>
        <begin position="75"/>
        <end position="93"/>
    </location>
</feature>
<dbReference type="STRING" id="762983.HMPREF9444_00192"/>
<dbReference type="EMBL" id="AEVO01000008">
    <property type="protein sequence ID" value="EFY07926.1"/>
    <property type="molecule type" value="Genomic_DNA"/>
</dbReference>
<feature type="transmembrane region" description="Helical" evidence="5">
    <location>
        <begin position="351"/>
        <end position="375"/>
    </location>
</feature>
<reference evidence="7 8" key="1">
    <citation type="submission" date="2011-01" db="EMBL/GenBank/DDBJ databases">
        <authorList>
            <person name="Weinstock G."/>
            <person name="Sodergren E."/>
            <person name="Clifton S."/>
            <person name="Fulton L."/>
            <person name="Fulton B."/>
            <person name="Courtney L."/>
            <person name="Fronick C."/>
            <person name="Harrison M."/>
            <person name="Strong C."/>
            <person name="Farmer C."/>
            <person name="Delahaunty K."/>
            <person name="Markovic C."/>
            <person name="Hall O."/>
            <person name="Minx P."/>
            <person name="Tomlinson C."/>
            <person name="Mitreva M."/>
            <person name="Hou S."/>
            <person name="Chen J."/>
            <person name="Wollam A."/>
            <person name="Pepin K.H."/>
            <person name="Johnson M."/>
            <person name="Bhonagiri V."/>
            <person name="Zhang X."/>
            <person name="Suruliraj S."/>
            <person name="Warren W."/>
            <person name="Chinwalla A."/>
            <person name="Mardis E.R."/>
            <person name="Wilson R.K."/>
        </authorList>
    </citation>
    <scope>NUCLEOTIDE SEQUENCE [LARGE SCALE GENOMIC DNA]</scope>
    <source>
        <strain evidence="8">DSM 22608 / JCM 16073 / KCTC 15190 / YIT 12066</strain>
    </source>
</reference>
<feature type="transmembrane region" description="Helical" evidence="5">
    <location>
        <begin position="16"/>
        <end position="35"/>
    </location>
</feature>
<protein>
    <submittedName>
        <fullName evidence="7">Transporter, major facilitator family protein</fullName>
    </submittedName>
</protein>
<feature type="transmembrane region" description="Helical" evidence="5">
    <location>
        <begin position="47"/>
        <end position="68"/>
    </location>
</feature>
<evidence type="ECO:0000256" key="3">
    <source>
        <dbReference type="ARBA" id="ARBA00022989"/>
    </source>
</evidence>
<feature type="transmembrane region" description="Helical" evidence="5">
    <location>
        <begin position="163"/>
        <end position="184"/>
    </location>
</feature>
<dbReference type="CDD" id="cd17393">
    <property type="entry name" value="MFS_MosC_like"/>
    <property type="match status" value="1"/>
</dbReference>
<dbReference type="AlphaFoldDB" id="E8LHN7"/>
<gene>
    <name evidence="7" type="ORF">HMPREF9444_00192</name>
</gene>
<keyword evidence="4 5" id="KW-0472">Membrane</keyword>
<sequence length="380" mass="40225">MFTLNRSLTVLKSARTCFFLLGFAIAAWAPLVPYIQKDLSLSKVELSLMILTMGLGSIIGMLTATFIVKVKGTRFAVFVSGTVLCLALIAVAARFNFFLQFFCVLVYGFAMGCMEVAVNLYGSFLEKKFKAPLLSGFHGFYSIGQIFAVLIISLFLTVNFSPLYATAIPSLVVLGTLILASFALDSEKIVSDEPFFVLPKGFVIMLALIALSALTAEGAMIDWTGLLLIEKEAADPQTAASGYLTVVVFMAVGRFSGSMVLKHVGAFLTLLISVIIAAAALMLVSLNKDPAVIYAALAALGLSLANILPLAVSYAGRQKYMPQTAAVAAVSTCGYAAITFGPALIGSIGTLFSLSGAFAVMGIWLLLLAAGIFLAKKAFN</sequence>
<accession>E8LHN7</accession>
<evidence type="ECO:0000256" key="1">
    <source>
        <dbReference type="ARBA" id="ARBA00004141"/>
    </source>
</evidence>
<name>E8LHN7_SUCHY</name>
<feature type="transmembrane region" description="Helical" evidence="5">
    <location>
        <begin position="324"/>
        <end position="345"/>
    </location>
</feature>
<feature type="transmembrane region" description="Helical" evidence="5">
    <location>
        <begin position="264"/>
        <end position="286"/>
    </location>
</feature>
<proteinExistence type="predicted"/>
<evidence type="ECO:0000256" key="4">
    <source>
        <dbReference type="ARBA" id="ARBA00023136"/>
    </source>
</evidence>
<feature type="transmembrane region" description="Helical" evidence="5">
    <location>
        <begin position="133"/>
        <end position="157"/>
    </location>
</feature>
<feature type="transmembrane region" description="Helical" evidence="5">
    <location>
        <begin position="292"/>
        <end position="312"/>
    </location>
</feature>
<dbReference type="InterPro" id="IPR051788">
    <property type="entry name" value="MFS_Transporter"/>
</dbReference>
<dbReference type="InterPro" id="IPR011701">
    <property type="entry name" value="MFS"/>
</dbReference>
<dbReference type="eggNOG" id="COG0738">
    <property type="taxonomic scope" value="Bacteria"/>
</dbReference>